<accession>A0A8H6JZI1</accession>
<feature type="region of interest" description="Disordered" evidence="1">
    <location>
        <begin position="1"/>
        <end position="20"/>
    </location>
</feature>
<organism evidence="2 3">
    <name type="scientific">Colletotrichum sojae</name>
    <dbReference type="NCBI Taxonomy" id="2175907"/>
    <lineage>
        <taxon>Eukaryota</taxon>
        <taxon>Fungi</taxon>
        <taxon>Dikarya</taxon>
        <taxon>Ascomycota</taxon>
        <taxon>Pezizomycotina</taxon>
        <taxon>Sordariomycetes</taxon>
        <taxon>Hypocreomycetidae</taxon>
        <taxon>Glomerellales</taxon>
        <taxon>Glomerellaceae</taxon>
        <taxon>Colletotrichum</taxon>
        <taxon>Colletotrichum orchidearum species complex</taxon>
    </lineage>
</organism>
<evidence type="ECO:0000256" key="1">
    <source>
        <dbReference type="SAM" id="MobiDB-lite"/>
    </source>
</evidence>
<dbReference type="Proteomes" id="UP000652219">
    <property type="component" value="Unassembled WGS sequence"/>
</dbReference>
<evidence type="ECO:0000313" key="2">
    <source>
        <dbReference type="EMBL" id="KAF6821640.1"/>
    </source>
</evidence>
<evidence type="ECO:0000313" key="3">
    <source>
        <dbReference type="Proteomes" id="UP000652219"/>
    </source>
</evidence>
<dbReference type="AlphaFoldDB" id="A0A8H6JZI1"/>
<comment type="caution">
    <text evidence="2">The sequence shown here is derived from an EMBL/GenBank/DDBJ whole genome shotgun (WGS) entry which is preliminary data.</text>
</comment>
<name>A0A8H6JZI1_9PEZI</name>
<keyword evidence="3" id="KW-1185">Reference proteome</keyword>
<proteinExistence type="predicted"/>
<reference evidence="2 3" key="1">
    <citation type="journal article" date="2020" name="Phytopathology">
        <title>Genome Sequence Resources of Colletotrichum truncatum, C. plurivorum, C. musicola, and C. sojae: Four Species Pathogenic to Soybean (Glycine max).</title>
        <authorList>
            <person name="Rogerio F."/>
            <person name="Boufleur T.R."/>
            <person name="Ciampi-Guillardi M."/>
            <person name="Sukno S.A."/>
            <person name="Thon M.R."/>
            <person name="Massola Junior N.S."/>
            <person name="Baroncelli R."/>
        </authorList>
    </citation>
    <scope>NUCLEOTIDE SEQUENCE [LARGE SCALE GENOMIC DNA]</scope>
    <source>
        <strain evidence="2 3">LFN0009</strain>
    </source>
</reference>
<sequence length="147" mass="16930">MMRNRTSLQTWVDSTPTVADPSGDDWRQRLANISGAFTQESLSRYGYDEESNLACEECRNVLVRYCAHIPRNYQYRDGVQLVFLVLRDHLGDENLDLAGGVLYELIEIDCQYSDDPGAEFQRWKHDHLNRHVSGQYASTDVRLIVTS</sequence>
<gene>
    <name evidence="2" type="ORF">CSOJ01_00143</name>
</gene>
<feature type="compositionally biased region" description="Polar residues" evidence="1">
    <location>
        <begin position="1"/>
        <end position="17"/>
    </location>
</feature>
<dbReference type="EMBL" id="WIGN01000001">
    <property type="protein sequence ID" value="KAF6821640.1"/>
    <property type="molecule type" value="Genomic_DNA"/>
</dbReference>
<protein>
    <submittedName>
        <fullName evidence="2">Uncharacterized protein</fullName>
    </submittedName>
</protein>